<evidence type="ECO:0000313" key="2">
    <source>
        <dbReference type="Proteomes" id="UP000243525"/>
    </source>
</evidence>
<protein>
    <submittedName>
        <fullName evidence="1">CHU domain-containing protein</fullName>
    </submittedName>
</protein>
<dbReference type="Pfam" id="PF13585">
    <property type="entry name" value="CHU_C"/>
    <property type="match status" value="1"/>
</dbReference>
<dbReference type="OrthoDB" id="9758406at2"/>
<comment type="caution">
    <text evidence="1">The sequence shown here is derived from an EMBL/GenBank/DDBJ whole genome shotgun (WGS) entry which is preliminary data.</text>
</comment>
<dbReference type="EMBL" id="QAAD01000001">
    <property type="protein sequence ID" value="PTN10569.1"/>
    <property type="molecule type" value="Genomic_DNA"/>
</dbReference>
<reference evidence="1 2" key="1">
    <citation type="submission" date="2018-04" db="EMBL/GenBank/DDBJ databases">
        <title>Genomic Encyclopedia of Archaeal and Bacterial Type Strains, Phase II (KMG-II): from individual species to whole genera.</title>
        <authorList>
            <person name="Goeker M."/>
        </authorList>
    </citation>
    <scope>NUCLEOTIDE SEQUENCE [LARGE SCALE GENOMIC DNA]</scope>
    <source>
        <strain evidence="1 2">DSM 28823</strain>
    </source>
</reference>
<dbReference type="RefSeq" id="WP_107820671.1">
    <property type="nucleotide sequence ID" value="NZ_OY782574.1"/>
</dbReference>
<evidence type="ECO:0000313" key="1">
    <source>
        <dbReference type="EMBL" id="PTN10569.1"/>
    </source>
</evidence>
<proteinExistence type="predicted"/>
<name>A0A2T5C6J3_9BACT</name>
<accession>A0A2T5C6J3</accession>
<dbReference type="Gene3D" id="2.60.40.4070">
    <property type="match status" value="1"/>
</dbReference>
<gene>
    <name evidence="1" type="ORF">C8N47_101219</name>
</gene>
<dbReference type="Proteomes" id="UP000243525">
    <property type="component" value="Unassembled WGS sequence"/>
</dbReference>
<sequence>MSAKSCYFLVLAIILLTIDSAGRPVWMENFAVADKGYWGDDDGVSVHSDLSGIVNWTLDVENCVFEASNDYVKTVSTSGGRFEALDCDGEAVWRSAWIAISGEENISCQLIAKETGSGKTEANKYIAVYYRIDEGAETLFETNGHVAGNWGEAEVRQEGLTGDSLQIIIRMKTTYASDKIMIDDILVETQEPPLLPENLAAAGDVLLNELLFNPYPDCPDFVELVNVSDKTIRTDHLRIASRDGDGNLKQVEPLSAYADYLEPGGYALFCENPDTLSLLYPQSCPENFRMADLPSMPNDGGVVVLLDDSLNVLDELVYSEKMHNPLVADEEAVSLERKSFSRASSDWENWTSAAAASGFATPGCPNSMAEVATDDTSVRLEPKAISPNGDGYNDYLTIRLQLSRPDWIVNSRVFDSAGRLVGQPQKNVTIGQQADLTWDGKRENGQELPAGIYVFFIELTNLTGEELVFKKSCTIVNGIM</sequence>
<dbReference type="AlphaFoldDB" id="A0A2T5C6J3"/>
<organism evidence="1 2">
    <name type="scientific">Mangrovibacterium marinum</name>
    <dbReference type="NCBI Taxonomy" id="1639118"/>
    <lineage>
        <taxon>Bacteria</taxon>
        <taxon>Pseudomonadati</taxon>
        <taxon>Bacteroidota</taxon>
        <taxon>Bacteroidia</taxon>
        <taxon>Marinilabiliales</taxon>
        <taxon>Prolixibacteraceae</taxon>
        <taxon>Mangrovibacterium</taxon>
    </lineage>
</organism>
<keyword evidence="2" id="KW-1185">Reference proteome</keyword>